<name>A0ABW3PFJ5_9LACO</name>
<gene>
    <name evidence="3" type="ORF">ACFQ22_01465</name>
</gene>
<protein>
    <submittedName>
        <fullName evidence="3">Serine hydrolase domain-containing protein</fullName>
        <ecNumber evidence="3">3.-.-.-</ecNumber>
    </submittedName>
</protein>
<dbReference type="EC" id="3.-.-.-" evidence="3"/>
<reference evidence="4" key="1">
    <citation type="journal article" date="2019" name="Int. J. Syst. Evol. Microbiol.">
        <title>The Global Catalogue of Microorganisms (GCM) 10K type strain sequencing project: providing services to taxonomists for standard genome sequencing and annotation.</title>
        <authorList>
            <consortium name="The Broad Institute Genomics Platform"/>
            <consortium name="The Broad Institute Genome Sequencing Center for Infectious Disease"/>
            <person name="Wu L."/>
            <person name="Ma J."/>
        </authorList>
    </citation>
    <scope>NUCLEOTIDE SEQUENCE [LARGE SCALE GENOMIC DNA]</scope>
    <source>
        <strain evidence="4">CCUG 71848</strain>
    </source>
</reference>
<dbReference type="EMBL" id="JBHTLH010000005">
    <property type="protein sequence ID" value="MFD1124032.1"/>
    <property type="molecule type" value="Genomic_DNA"/>
</dbReference>
<keyword evidence="4" id="KW-1185">Reference proteome</keyword>
<keyword evidence="3" id="KW-0378">Hydrolase</keyword>
<feature type="region of interest" description="Disordered" evidence="1">
    <location>
        <begin position="356"/>
        <end position="378"/>
    </location>
</feature>
<dbReference type="GO" id="GO:0016787">
    <property type="term" value="F:hydrolase activity"/>
    <property type="evidence" value="ECO:0007669"/>
    <property type="project" value="UniProtKB-KW"/>
</dbReference>
<dbReference type="PANTHER" id="PTHR46825">
    <property type="entry name" value="D-ALANYL-D-ALANINE-CARBOXYPEPTIDASE/ENDOPEPTIDASE AMPH"/>
    <property type="match status" value="1"/>
</dbReference>
<dbReference type="Proteomes" id="UP001597156">
    <property type="component" value="Unassembled WGS sequence"/>
</dbReference>
<dbReference type="RefSeq" id="WP_121977648.1">
    <property type="nucleotide sequence ID" value="NZ_JBHTLH010000005.1"/>
</dbReference>
<sequence>MTTYRRRLDCSLKIRGIKWSILTFASAVAIGLLSQSPTIVNASFAPSNQEISAGLTNQASPANLPANTNSTTNITYEPTQVTIPNSAETNTSAPNYQLSIEALSTPSKSFKVTAKFATKVILWNRQQTQKVSQVKPGKYLLAVRALTQSSKQNPRVEVTISNGTQRKNGWLQVKSLPSQIRKRVMGQETVSDQKLTSIGRLFNNLQKDYLKSNNPDLSQDDSKMTMTARKLLANFMDYYQNPIEKNYQHIENHYTDILEEELSQTDLKNNLQIVGYHTNLTGNPKTIVQKLFSVWLAQTKATGISSIQKTTKFGNAFKVVNGRIVGQTVMESPVQDQKTPKTVTVQTPVKTVTVTQPVATTGSGSTSSNNTSGKQPQADNKWTAIDQKVTQLLQSQHVSGRVVVVKNGASHSINVGNATNSVKNADDRVVFPLASLQKVITGAIFTQLVNETHAKLNQKEPLSDYFPKVPNANKITIRDLLDHVSGIDMSETTPPKVLSEDEAIQYTLDNLKTPNQPEQKFDYTNANYTLLAGILKKVAKQSYEQLVTTRIIQKLGLQHTFFWDQKPSDAIVAESSQSDGKQDNLNPAYPSPALLSSVVGAGNMYSTPEDYLKIQQGLENGQILINDDYNYLADDNKPSIGGNGYHGGLYHEDNHQKWVRGTLSGTNYENGMDMDEDNQNGVILFTNQHIKPEPTNTLKGLAEQIKAFVKANN</sequence>
<accession>A0ABW3PFJ5</accession>
<dbReference type="Gene3D" id="3.40.710.10">
    <property type="entry name" value="DD-peptidase/beta-lactamase superfamily"/>
    <property type="match status" value="1"/>
</dbReference>
<dbReference type="InterPro" id="IPR012338">
    <property type="entry name" value="Beta-lactam/transpept-like"/>
</dbReference>
<dbReference type="Pfam" id="PF00144">
    <property type="entry name" value="Beta-lactamase"/>
    <property type="match status" value="1"/>
</dbReference>
<feature type="domain" description="Beta-lactamase-related" evidence="2">
    <location>
        <begin position="385"/>
        <end position="692"/>
    </location>
</feature>
<evidence type="ECO:0000313" key="4">
    <source>
        <dbReference type="Proteomes" id="UP001597156"/>
    </source>
</evidence>
<dbReference type="PANTHER" id="PTHR46825:SF9">
    <property type="entry name" value="BETA-LACTAMASE-RELATED DOMAIN-CONTAINING PROTEIN"/>
    <property type="match status" value="1"/>
</dbReference>
<evidence type="ECO:0000313" key="3">
    <source>
        <dbReference type="EMBL" id="MFD1124032.1"/>
    </source>
</evidence>
<feature type="compositionally biased region" description="Low complexity" evidence="1">
    <location>
        <begin position="356"/>
        <end position="373"/>
    </location>
</feature>
<proteinExistence type="predicted"/>
<dbReference type="SUPFAM" id="SSF56601">
    <property type="entry name" value="beta-lactamase/transpeptidase-like"/>
    <property type="match status" value="1"/>
</dbReference>
<dbReference type="InterPro" id="IPR050491">
    <property type="entry name" value="AmpC-like"/>
</dbReference>
<comment type="caution">
    <text evidence="3">The sequence shown here is derived from an EMBL/GenBank/DDBJ whole genome shotgun (WGS) entry which is preliminary data.</text>
</comment>
<dbReference type="InterPro" id="IPR001466">
    <property type="entry name" value="Beta-lactam-related"/>
</dbReference>
<evidence type="ECO:0000256" key="1">
    <source>
        <dbReference type="SAM" id="MobiDB-lite"/>
    </source>
</evidence>
<organism evidence="3 4">
    <name type="scientific">Lentilactobacillus raoultii</name>
    <dbReference type="NCBI Taxonomy" id="1987503"/>
    <lineage>
        <taxon>Bacteria</taxon>
        <taxon>Bacillati</taxon>
        <taxon>Bacillota</taxon>
        <taxon>Bacilli</taxon>
        <taxon>Lactobacillales</taxon>
        <taxon>Lactobacillaceae</taxon>
        <taxon>Lentilactobacillus</taxon>
    </lineage>
</organism>
<evidence type="ECO:0000259" key="2">
    <source>
        <dbReference type="Pfam" id="PF00144"/>
    </source>
</evidence>